<dbReference type="Pfam" id="PF00512">
    <property type="entry name" value="HisKA"/>
    <property type="match status" value="1"/>
</dbReference>
<evidence type="ECO:0000256" key="6">
    <source>
        <dbReference type="ARBA" id="ARBA00023012"/>
    </source>
</evidence>
<dbReference type="GO" id="GO:0016301">
    <property type="term" value="F:kinase activity"/>
    <property type="evidence" value="ECO:0007669"/>
    <property type="project" value="UniProtKB-KW"/>
</dbReference>
<feature type="domain" description="HAMP" evidence="8">
    <location>
        <begin position="84"/>
        <end position="137"/>
    </location>
</feature>
<evidence type="ECO:0000256" key="7">
    <source>
        <dbReference type="SAM" id="Phobius"/>
    </source>
</evidence>
<name>A0ABV7BLP3_9PROT</name>
<organism evidence="9 10">
    <name type="scientific">Falsiroseomonas tokyonensis</name>
    <dbReference type="NCBI Taxonomy" id="430521"/>
    <lineage>
        <taxon>Bacteria</taxon>
        <taxon>Pseudomonadati</taxon>
        <taxon>Pseudomonadota</taxon>
        <taxon>Alphaproteobacteria</taxon>
        <taxon>Acetobacterales</taxon>
        <taxon>Roseomonadaceae</taxon>
        <taxon>Falsiroseomonas</taxon>
    </lineage>
</organism>
<dbReference type="EC" id="2.7.13.3" evidence="2"/>
<keyword evidence="7" id="KW-1133">Transmembrane helix</keyword>
<proteinExistence type="predicted"/>
<evidence type="ECO:0000256" key="5">
    <source>
        <dbReference type="ARBA" id="ARBA00022777"/>
    </source>
</evidence>
<evidence type="ECO:0000256" key="2">
    <source>
        <dbReference type="ARBA" id="ARBA00012438"/>
    </source>
</evidence>
<feature type="transmembrane region" description="Helical" evidence="7">
    <location>
        <begin position="60"/>
        <end position="83"/>
    </location>
</feature>
<keyword evidence="3" id="KW-0597">Phosphoprotein</keyword>
<keyword evidence="4" id="KW-0808">Transferase</keyword>
<comment type="caution">
    <text evidence="9">The sequence shown here is derived from an EMBL/GenBank/DDBJ whole genome shotgun (WGS) entry which is preliminary data.</text>
</comment>
<evidence type="ECO:0000313" key="9">
    <source>
        <dbReference type="EMBL" id="MFC2998517.1"/>
    </source>
</evidence>
<keyword evidence="7" id="KW-0812">Transmembrane</keyword>
<dbReference type="InterPro" id="IPR003660">
    <property type="entry name" value="HAMP_dom"/>
</dbReference>
<keyword evidence="7" id="KW-0472">Membrane</keyword>
<dbReference type="PROSITE" id="PS50885">
    <property type="entry name" value="HAMP"/>
    <property type="match status" value="1"/>
</dbReference>
<keyword evidence="6" id="KW-0902">Two-component regulatory system</keyword>
<dbReference type="Pfam" id="PF00672">
    <property type="entry name" value="HAMP"/>
    <property type="match status" value="1"/>
</dbReference>
<evidence type="ECO:0000256" key="3">
    <source>
        <dbReference type="ARBA" id="ARBA00022553"/>
    </source>
</evidence>
<dbReference type="InterPro" id="IPR050428">
    <property type="entry name" value="TCS_sensor_his_kinase"/>
</dbReference>
<dbReference type="EMBL" id="JBHRSB010000001">
    <property type="protein sequence ID" value="MFC2998517.1"/>
    <property type="molecule type" value="Genomic_DNA"/>
</dbReference>
<dbReference type="CDD" id="cd06225">
    <property type="entry name" value="HAMP"/>
    <property type="match status" value="1"/>
</dbReference>
<evidence type="ECO:0000256" key="1">
    <source>
        <dbReference type="ARBA" id="ARBA00000085"/>
    </source>
</evidence>
<dbReference type="InterPro" id="IPR003661">
    <property type="entry name" value="HisK_dim/P_dom"/>
</dbReference>
<sequence>MDDRIRAIASADLAQRSQQLHHLPLRRAAVVHGDLGAGGGNGLVVVAADLANRQAAARGLAGWLLMGGTLTAAAVILAGLLLARGVERRLVRRSSAAQAVMQGDLAQRLPLTGGGDALDRLAATMNAMLARIAQLMAALRQVSSDVAHDLRSPLSRLRMRLEARLAAPRDTAEDEAALEDALAELDAVLSTFAALLRIAQAEGGGPPAGFRELDLSALVANLAETYAPVAEEAGATLTADIAPA</sequence>
<dbReference type="SMART" id="SM00304">
    <property type="entry name" value="HAMP"/>
    <property type="match status" value="1"/>
</dbReference>
<dbReference type="PANTHER" id="PTHR45436">
    <property type="entry name" value="SENSOR HISTIDINE KINASE YKOH"/>
    <property type="match status" value="1"/>
</dbReference>
<dbReference type="RefSeq" id="WP_216833892.1">
    <property type="nucleotide sequence ID" value="NZ_JAFNJS010000001.1"/>
</dbReference>
<evidence type="ECO:0000313" key="10">
    <source>
        <dbReference type="Proteomes" id="UP001595420"/>
    </source>
</evidence>
<keyword evidence="10" id="KW-1185">Reference proteome</keyword>
<evidence type="ECO:0000256" key="4">
    <source>
        <dbReference type="ARBA" id="ARBA00022679"/>
    </source>
</evidence>
<comment type="catalytic activity">
    <reaction evidence="1">
        <text>ATP + protein L-histidine = ADP + protein N-phospho-L-histidine.</text>
        <dbReference type="EC" id="2.7.13.3"/>
    </reaction>
</comment>
<keyword evidence="5 9" id="KW-0418">Kinase</keyword>
<dbReference type="SMART" id="SM00388">
    <property type="entry name" value="HisKA"/>
    <property type="match status" value="1"/>
</dbReference>
<dbReference type="CDD" id="cd00082">
    <property type="entry name" value="HisKA"/>
    <property type="match status" value="1"/>
</dbReference>
<protein>
    <recommendedName>
        <fullName evidence="2">histidine kinase</fullName>
        <ecNumber evidence="2">2.7.13.3</ecNumber>
    </recommendedName>
</protein>
<gene>
    <name evidence="9" type="ORF">ACFOD3_01350</name>
</gene>
<dbReference type="PANTHER" id="PTHR45436:SF8">
    <property type="entry name" value="HISTIDINE KINASE"/>
    <property type="match status" value="1"/>
</dbReference>
<dbReference type="Proteomes" id="UP001595420">
    <property type="component" value="Unassembled WGS sequence"/>
</dbReference>
<accession>A0ABV7BLP3</accession>
<evidence type="ECO:0000259" key="8">
    <source>
        <dbReference type="PROSITE" id="PS50885"/>
    </source>
</evidence>
<reference evidence="10" key="1">
    <citation type="journal article" date="2019" name="Int. J. Syst. Evol. Microbiol.">
        <title>The Global Catalogue of Microorganisms (GCM) 10K type strain sequencing project: providing services to taxonomists for standard genome sequencing and annotation.</title>
        <authorList>
            <consortium name="The Broad Institute Genomics Platform"/>
            <consortium name="The Broad Institute Genome Sequencing Center for Infectious Disease"/>
            <person name="Wu L."/>
            <person name="Ma J."/>
        </authorList>
    </citation>
    <scope>NUCLEOTIDE SEQUENCE [LARGE SCALE GENOMIC DNA]</scope>
    <source>
        <strain evidence="10">CGMCC 1.16855</strain>
    </source>
</reference>